<keyword evidence="2" id="KW-0677">Repeat</keyword>
<evidence type="ECO:0000313" key="4">
    <source>
        <dbReference type="EMBL" id="KAK4270743.1"/>
    </source>
</evidence>
<dbReference type="InterPro" id="IPR032675">
    <property type="entry name" value="LRR_dom_sf"/>
</dbReference>
<gene>
    <name evidence="4" type="ORF">QN277_019517</name>
</gene>
<protein>
    <recommendedName>
        <fullName evidence="3">C-JID domain-containing protein</fullName>
    </recommendedName>
</protein>
<keyword evidence="1" id="KW-0433">Leucine-rich repeat</keyword>
<dbReference type="AlphaFoldDB" id="A0AAE1MR26"/>
<sequence>MHDLIQSMAFKIVRQQCKNPEGRSRLWNPDEIYDVLKRNLGTNAIEGICLDLSRIGDLQLSVDAFRKMGKLRFLKFYSLWHKRLGVVNLPSGLESFSNSLSYLRWDNFPSNTLPLPFCAEKLVELHMPNSHLEKLWDGVQNLVNLRTINLRQSKQLIELPDFCTAQNLERINLFACGSLCHIDPSILSLPRLSYLELSSCKKLQSLKMESQSKSLSSIHIIGCSSLKEFSFSSAKINCLQVRYTGVEILDFSIGHMEKLQTLELNCAPLKILPINEICCMRSLQQLFLDYCGGIIDKSKLYTLFDALLFLRIVSVRGACRLTELPNNVKHLSRLQCLRVSICKSLQSIPELPPSIEQLQAFKCSSLKTLQLTSHIESSLLPDEIKLGSTLCFPVNYLINLRELILGGCEQLYELPQLANSLSSLSSLDLKGSNVEILPCSLKHLLKLKYIYLSNCRRLRSLPELPPFIEHVDANGCISLEILSPSITSAPKLMFLFLNDCLKLENSSLSCVMESAYFSLKQSVYTKRGGAVCFPGRNVPKWFSFNQGIEASNYITIELPATTNNLVGFIFCSVLSHHPPGDLQCQLYYDGKARTCSEFRMTMNNLDSHNVFLWCDPDTFINFHKATDGHNMNYRPKVSFEFFVSKHREKFVDCVIEACGVCPIYASEYNNFIQQMELLDSNLGGQKETSQNVDENSFHGILKNVSVSLKRGKWGNFEGSIIPEWFTYRSSTINYAELQVSVRLTPNFDNLKGFMFCFVIPYFSSKERDQCHSTCKCIFYDRNDSLRGRDLSFFWEGTGWPLSGWHYSMVKLNSDNVFLWYDPLYCESILENVQKRLLGDDAEPELQFGFKFGHGLMGDYEFELSLGLSDGFKADNCLIKECGVRPIYDSEYTNFLQQHKLKVSISTKRHRNIDDDQHQLPSTKKLKESSIIQSIPLISWSDTSHDVNELQLMLSELKLEPRKNHIHQD</sequence>
<dbReference type="InterPro" id="IPR045344">
    <property type="entry name" value="C-JID"/>
</dbReference>
<evidence type="ECO:0000256" key="1">
    <source>
        <dbReference type="ARBA" id="ARBA00022614"/>
    </source>
</evidence>
<dbReference type="Gene3D" id="3.80.10.10">
    <property type="entry name" value="Ribonuclease Inhibitor"/>
    <property type="match status" value="3"/>
</dbReference>
<accession>A0AAE1MR26</accession>
<feature type="domain" description="C-JID" evidence="3">
    <location>
        <begin position="533"/>
        <end position="667"/>
    </location>
</feature>
<dbReference type="GO" id="GO:0006952">
    <property type="term" value="P:defense response"/>
    <property type="evidence" value="ECO:0007669"/>
    <property type="project" value="InterPro"/>
</dbReference>
<organism evidence="4 5">
    <name type="scientific">Acacia crassicarpa</name>
    <name type="common">northern wattle</name>
    <dbReference type="NCBI Taxonomy" id="499986"/>
    <lineage>
        <taxon>Eukaryota</taxon>
        <taxon>Viridiplantae</taxon>
        <taxon>Streptophyta</taxon>
        <taxon>Embryophyta</taxon>
        <taxon>Tracheophyta</taxon>
        <taxon>Spermatophyta</taxon>
        <taxon>Magnoliopsida</taxon>
        <taxon>eudicotyledons</taxon>
        <taxon>Gunneridae</taxon>
        <taxon>Pentapetalae</taxon>
        <taxon>rosids</taxon>
        <taxon>fabids</taxon>
        <taxon>Fabales</taxon>
        <taxon>Fabaceae</taxon>
        <taxon>Caesalpinioideae</taxon>
        <taxon>mimosoid clade</taxon>
        <taxon>Acacieae</taxon>
        <taxon>Acacia</taxon>
    </lineage>
</organism>
<keyword evidence="5" id="KW-1185">Reference proteome</keyword>
<proteinExistence type="predicted"/>
<reference evidence="4" key="1">
    <citation type="submission" date="2023-10" db="EMBL/GenBank/DDBJ databases">
        <title>Chromosome-level genome of the transformable northern wattle, Acacia crassicarpa.</title>
        <authorList>
            <person name="Massaro I."/>
            <person name="Sinha N.R."/>
            <person name="Poethig S."/>
            <person name="Leichty A.R."/>
        </authorList>
    </citation>
    <scope>NUCLEOTIDE SEQUENCE</scope>
    <source>
        <strain evidence="4">Acra3RX</strain>
        <tissue evidence="4">Leaf</tissue>
    </source>
</reference>
<dbReference type="Pfam" id="PF20160">
    <property type="entry name" value="C-JID"/>
    <property type="match status" value="1"/>
</dbReference>
<name>A0AAE1MR26_9FABA</name>
<comment type="caution">
    <text evidence="4">The sequence shown here is derived from an EMBL/GenBank/DDBJ whole genome shotgun (WGS) entry which is preliminary data.</text>
</comment>
<dbReference type="InterPro" id="IPR044974">
    <property type="entry name" value="Disease_R_plants"/>
</dbReference>
<evidence type="ECO:0000313" key="5">
    <source>
        <dbReference type="Proteomes" id="UP001293593"/>
    </source>
</evidence>
<dbReference type="SUPFAM" id="SSF52058">
    <property type="entry name" value="L domain-like"/>
    <property type="match status" value="2"/>
</dbReference>
<dbReference type="InterPro" id="IPR011713">
    <property type="entry name" value="Leu-rich_rpt_3"/>
</dbReference>
<evidence type="ECO:0000256" key="2">
    <source>
        <dbReference type="ARBA" id="ARBA00022737"/>
    </source>
</evidence>
<dbReference type="Pfam" id="PF07725">
    <property type="entry name" value="LRR_3"/>
    <property type="match status" value="1"/>
</dbReference>
<dbReference type="Proteomes" id="UP001293593">
    <property type="component" value="Unassembled WGS sequence"/>
</dbReference>
<dbReference type="PANTHER" id="PTHR11017:SF243">
    <property type="entry name" value="ADP-RIBOSYL CYCLASE_CYCLIC ADP-RIBOSE HYDROLASE"/>
    <property type="match status" value="1"/>
</dbReference>
<dbReference type="EMBL" id="JAWXYG010000005">
    <property type="protein sequence ID" value="KAK4270743.1"/>
    <property type="molecule type" value="Genomic_DNA"/>
</dbReference>
<dbReference type="PANTHER" id="PTHR11017">
    <property type="entry name" value="LEUCINE-RICH REPEAT-CONTAINING PROTEIN"/>
    <property type="match status" value="1"/>
</dbReference>
<evidence type="ECO:0000259" key="3">
    <source>
        <dbReference type="Pfam" id="PF20160"/>
    </source>
</evidence>